<dbReference type="AlphaFoldDB" id="A0AAJ0D7N8"/>
<protein>
    <submittedName>
        <fullName evidence="2">Uncharacterized protein</fullName>
    </submittedName>
</protein>
<feature type="region of interest" description="Disordered" evidence="1">
    <location>
        <begin position="744"/>
        <end position="944"/>
    </location>
</feature>
<accession>A0AAJ0D7N8</accession>
<feature type="compositionally biased region" description="Basic and acidic residues" evidence="1">
    <location>
        <begin position="357"/>
        <end position="368"/>
    </location>
</feature>
<feature type="compositionally biased region" description="Pro residues" evidence="1">
    <location>
        <begin position="744"/>
        <end position="754"/>
    </location>
</feature>
<evidence type="ECO:0000313" key="2">
    <source>
        <dbReference type="EMBL" id="KAK3048179.1"/>
    </source>
</evidence>
<feature type="compositionally biased region" description="Low complexity" evidence="1">
    <location>
        <begin position="778"/>
        <end position="803"/>
    </location>
</feature>
<comment type="caution">
    <text evidence="2">The sequence shown here is derived from an EMBL/GenBank/DDBJ whole genome shotgun (WGS) entry which is preliminary data.</text>
</comment>
<feature type="region of interest" description="Disordered" evidence="1">
    <location>
        <begin position="275"/>
        <end position="480"/>
    </location>
</feature>
<organism evidence="2 3">
    <name type="scientific">Extremus antarcticus</name>
    <dbReference type="NCBI Taxonomy" id="702011"/>
    <lineage>
        <taxon>Eukaryota</taxon>
        <taxon>Fungi</taxon>
        <taxon>Dikarya</taxon>
        <taxon>Ascomycota</taxon>
        <taxon>Pezizomycotina</taxon>
        <taxon>Dothideomycetes</taxon>
        <taxon>Dothideomycetidae</taxon>
        <taxon>Mycosphaerellales</taxon>
        <taxon>Extremaceae</taxon>
        <taxon>Extremus</taxon>
    </lineage>
</organism>
<name>A0AAJ0D7N8_9PEZI</name>
<evidence type="ECO:0000313" key="3">
    <source>
        <dbReference type="Proteomes" id="UP001271007"/>
    </source>
</evidence>
<feature type="compositionally biased region" description="Acidic residues" evidence="1">
    <location>
        <begin position="574"/>
        <end position="603"/>
    </location>
</feature>
<reference evidence="2" key="1">
    <citation type="submission" date="2023-04" db="EMBL/GenBank/DDBJ databases">
        <title>Black Yeasts Isolated from many extreme environments.</title>
        <authorList>
            <person name="Coleine C."/>
            <person name="Stajich J.E."/>
            <person name="Selbmann L."/>
        </authorList>
    </citation>
    <scope>NUCLEOTIDE SEQUENCE</scope>
    <source>
        <strain evidence="2">CCFEE 5312</strain>
    </source>
</reference>
<dbReference type="EMBL" id="JAWDJX010000052">
    <property type="protein sequence ID" value="KAK3048179.1"/>
    <property type="molecule type" value="Genomic_DNA"/>
</dbReference>
<feature type="compositionally biased region" description="Basic and acidic residues" evidence="1">
    <location>
        <begin position="857"/>
        <end position="917"/>
    </location>
</feature>
<feature type="compositionally biased region" description="Polar residues" evidence="1">
    <location>
        <begin position="292"/>
        <end position="301"/>
    </location>
</feature>
<feature type="compositionally biased region" description="Acidic residues" evidence="1">
    <location>
        <begin position="386"/>
        <end position="397"/>
    </location>
</feature>
<gene>
    <name evidence="2" type="ORF">LTR09_010518</name>
</gene>
<feature type="compositionally biased region" description="Basic and acidic residues" evidence="1">
    <location>
        <begin position="812"/>
        <end position="849"/>
    </location>
</feature>
<feature type="region of interest" description="Disordered" evidence="1">
    <location>
        <begin position="618"/>
        <end position="674"/>
    </location>
</feature>
<dbReference type="Proteomes" id="UP001271007">
    <property type="component" value="Unassembled WGS sequence"/>
</dbReference>
<feature type="compositionally biased region" description="Acidic residues" evidence="1">
    <location>
        <begin position="930"/>
        <end position="944"/>
    </location>
</feature>
<feature type="region of interest" description="Disordered" evidence="1">
    <location>
        <begin position="571"/>
        <end position="603"/>
    </location>
</feature>
<feature type="compositionally biased region" description="Polar residues" evidence="1">
    <location>
        <begin position="650"/>
        <end position="667"/>
    </location>
</feature>
<proteinExistence type="predicted"/>
<feature type="compositionally biased region" description="Polar residues" evidence="1">
    <location>
        <begin position="626"/>
        <end position="640"/>
    </location>
</feature>
<sequence>MKCKKPHTDQDCTLAVFADGLPCAEYILPSQANFPNEQSDILECFIPVSDGEQIVLSGSFNGTCLHASFDLLADGSFVIDKRIEGSTSGATKFYNPRNLDFVSVFNMPASGTTAPDKVVEGILLAQRLPEGDSQVDTVLNAMDRDGYNIGLGSLTVIVSLNQVVVDNYQESFADMACGSWKSRNANVACHGGIAPTHELTVMTTDGNLNVNLQSKMRRHFKQTRFGKGPWATFVFYYRSPYAIQEAGCTLRPDEWQELKDEGALIPAAPIVSESPAPSLQLQHAREQDGEAAQTTGTNGTDETVETPPAPAQQTAQPKLFGQPLFAPQPERSPSKSSDGLFVGQSSYRSMPASPTHGELDRDHDEDYSGRTPDLETENNHIGNLDIENDLIAPDEFDQGTTVAMVGPPTPSFRKGGAAAMSQDTQTKDADVATPAEQPHLRRPTTEAATALSATPNPADRTPENATPRPPPELMYRSKHTRPVRVPRNFIDYDEIRALASPGGTVPLEKIAEYCDEQGIPQDVGLSTAQEICFKTGTSYTLLQPREGPAYRAKPIGNKSKVDAAREESPLFVQSDEEITPEPEFEQEFEQDFDEFEPESEPEPAPELVEMAVAVKATTPVRENTDKQSLAKTSQLLQSAVAQGARASPSRARSVNSPGGFTSPSKAPSFTGPEFTATASIPPVFGLLKPKAPTEVPQQQTEAMQALPQTPTRAMQMPPQAQMQGIYQAPPQAQMQAQMQALLQPFPPSFQPLPPTMATSSPLKRPAPSPSPNITPSKVPKTAATSSPAPAVSSPSSAPSPSSALKAQLLAELSEKKTRHAAELEKLREEKRVRDDEKRIKKEAAREAKKMAKAAARAAEERARREAEQRQREEEEHLQQEREEAQRQREEAERLRREEERKEQQEIERLREASRKEDEEYAAMVRALEAESQEEEGSDEDSEEE</sequence>
<evidence type="ECO:0000256" key="1">
    <source>
        <dbReference type="SAM" id="MobiDB-lite"/>
    </source>
</evidence>
<keyword evidence="3" id="KW-1185">Reference proteome</keyword>